<feature type="chain" id="PRO_5045636497" evidence="1">
    <location>
        <begin position="29"/>
        <end position="101"/>
    </location>
</feature>
<protein>
    <submittedName>
        <fullName evidence="3">PepSY domain-containing protein</fullName>
    </submittedName>
</protein>
<dbReference type="EMBL" id="JACYTO010000001">
    <property type="protein sequence ID" value="MBD8502212.1"/>
    <property type="molecule type" value="Genomic_DNA"/>
</dbReference>
<comment type="caution">
    <text evidence="3">The sequence shown here is derived from an EMBL/GenBank/DDBJ whole genome shotgun (WGS) entry which is preliminary data.</text>
</comment>
<dbReference type="Pfam" id="PF13670">
    <property type="entry name" value="PepSY_2"/>
    <property type="match status" value="1"/>
</dbReference>
<evidence type="ECO:0000313" key="4">
    <source>
        <dbReference type="Proteomes" id="UP000603602"/>
    </source>
</evidence>
<proteinExistence type="predicted"/>
<keyword evidence="4" id="KW-1185">Reference proteome</keyword>
<reference evidence="4" key="1">
    <citation type="submission" date="2023-07" db="EMBL/GenBank/DDBJ databases">
        <title>Thauera sp. CAU 1555 isolated from sand of Yaerae Beach.</title>
        <authorList>
            <person name="Kim W."/>
        </authorList>
    </citation>
    <scope>NUCLEOTIDE SEQUENCE [LARGE SCALE GENOMIC DNA]</scope>
    <source>
        <strain evidence="4">CAU 1555</strain>
    </source>
</reference>
<feature type="domain" description="PepSY" evidence="2">
    <location>
        <begin position="17"/>
        <end position="96"/>
    </location>
</feature>
<organism evidence="3 4">
    <name type="scientific">Thauera sedimentorum</name>
    <dbReference type="NCBI Taxonomy" id="2767595"/>
    <lineage>
        <taxon>Bacteria</taxon>
        <taxon>Pseudomonadati</taxon>
        <taxon>Pseudomonadota</taxon>
        <taxon>Betaproteobacteria</taxon>
        <taxon>Rhodocyclales</taxon>
        <taxon>Zoogloeaceae</taxon>
        <taxon>Thauera</taxon>
    </lineage>
</organism>
<evidence type="ECO:0000313" key="3">
    <source>
        <dbReference type="EMBL" id="MBD8502212.1"/>
    </source>
</evidence>
<dbReference type="InterPro" id="IPR025711">
    <property type="entry name" value="PepSY"/>
</dbReference>
<evidence type="ECO:0000256" key="1">
    <source>
        <dbReference type="SAM" id="SignalP"/>
    </source>
</evidence>
<accession>A0ABR9B7H1</accession>
<dbReference type="Proteomes" id="UP000603602">
    <property type="component" value="Unassembled WGS sequence"/>
</dbReference>
<dbReference type="RefSeq" id="WP_187717006.1">
    <property type="nucleotide sequence ID" value="NZ_JACTAH010000001.1"/>
</dbReference>
<sequence>MRATTLIATLLVSGGIIAAGASVLPAFAQSSAATTTTQAGWMSLQEVQVKLEAGGYRDFEKIEREKDKYEVKATDMQGQRVELDVDPMTGEILKTEIKRSK</sequence>
<gene>
    <name evidence="3" type="ORF">IFO67_04895</name>
</gene>
<evidence type="ECO:0000259" key="2">
    <source>
        <dbReference type="Pfam" id="PF13670"/>
    </source>
</evidence>
<name>A0ABR9B7H1_9RHOO</name>
<feature type="signal peptide" evidence="1">
    <location>
        <begin position="1"/>
        <end position="28"/>
    </location>
</feature>
<keyword evidence="1" id="KW-0732">Signal</keyword>